<dbReference type="Pfam" id="PF10646">
    <property type="entry name" value="Germane"/>
    <property type="match status" value="1"/>
</dbReference>
<dbReference type="KEGG" id="pbk:Back11_10210"/>
<dbReference type="OrthoDB" id="1954033at2"/>
<feature type="domain" description="GerMN" evidence="1">
    <location>
        <begin position="59"/>
        <end position="168"/>
    </location>
</feature>
<evidence type="ECO:0000313" key="2">
    <source>
        <dbReference type="EMBL" id="BBH19676.1"/>
    </source>
</evidence>
<organism evidence="2 3">
    <name type="scientific">Paenibacillus baekrokdamisoli</name>
    <dbReference type="NCBI Taxonomy" id="1712516"/>
    <lineage>
        <taxon>Bacteria</taxon>
        <taxon>Bacillati</taxon>
        <taxon>Bacillota</taxon>
        <taxon>Bacilli</taxon>
        <taxon>Bacillales</taxon>
        <taxon>Paenibacillaceae</taxon>
        <taxon>Paenibacillus</taxon>
    </lineage>
</organism>
<proteinExistence type="predicted"/>
<dbReference type="RefSeq" id="WP_125654190.1">
    <property type="nucleotide sequence ID" value="NZ_AP019308.1"/>
</dbReference>
<dbReference type="AlphaFoldDB" id="A0A3G9IN04"/>
<sequence>MKRQMPFRIIIMLATVALLLVLSGCGAKTVSQGSNTSQEPAPVQEPEPAKPEVIKEKINVYFAADDDLTALKEQQVEIQYETNDQKFDAAFKALQQDGANGEMSLWKKVELLHTKLASGALTIDVHLPDEARFGAPGEELAMQSIQKTMFQFDDVSSLDILVDGEQVDSLMGHDSLDHPIVKPTTK</sequence>
<gene>
    <name evidence="2" type="ORF">Back11_10210</name>
</gene>
<evidence type="ECO:0000313" key="3">
    <source>
        <dbReference type="Proteomes" id="UP000275368"/>
    </source>
</evidence>
<name>A0A3G9IN04_9BACL</name>
<keyword evidence="3" id="KW-1185">Reference proteome</keyword>
<dbReference type="EMBL" id="AP019308">
    <property type="protein sequence ID" value="BBH19676.1"/>
    <property type="molecule type" value="Genomic_DNA"/>
</dbReference>
<evidence type="ECO:0000259" key="1">
    <source>
        <dbReference type="Pfam" id="PF10646"/>
    </source>
</evidence>
<dbReference type="Proteomes" id="UP000275368">
    <property type="component" value="Chromosome"/>
</dbReference>
<dbReference type="PROSITE" id="PS51257">
    <property type="entry name" value="PROKAR_LIPOPROTEIN"/>
    <property type="match status" value="1"/>
</dbReference>
<dbReference type="InterPro" id="IPR019606">
    <property type="entry name" value="GerMN"/>
</dbReference>
<accession>A0A3G9IN04</accession>
<protein>
    <recommendedName>
        <fullName evidence="1">GerMN domain-containing protein</fullName>
    </recommendedName>
</protein>
<reference evidence="2 3" key="1">
    <citation type="submission" date="2018-11" db="EMBL/GenBank/DDBJ databases">
        <title>Complete genome sequence of Paenibacillus baekrokdamisoli strain KCTC 33723.</title>
        <authorList>
            <person name="Kang S.W."/>
            <person name="Lee K.C."/>
            <person name="Kim K.K."/>
            <person name="Kim J.S."/>
            <person name="Kim D.S."/>
            <person name="Ko S.H."/>
            <person name="Yang S.H."/>
            <person name="Lee J.S."/>
        </authorList>
    </citation>
    <scope>NUCLEOTIDE SEQUENCE [LARGE SCALE GENOMIC DNA]</scope>
    <source>
        <strain evidence="2 3">KCTC 33723</strain>
    </source>
</reference>